<dbReference type="InParanoid" id="Q4N957"/>
<dbReference type="Proteomes" id="UP000001949">
    <property type="component" value="Unassembled WGS sequence"/>
</dbReference>
<dbReference type="InterPro" id="IPR007480">
    <property type="entry name" value="DUF529"/>
</dbReference>
<dbReference type="OMA" id="NQGVKCT"/>
<dbReference type="KEGG" id="tpv:TP01_0257"/>
<accession>Q4N957</accession>
<feature type="compositionally biased region" description="Low complexity" evidence="1">
    <location>
        <begin position="2362"/>
        <end position="2383"/>
    </location>
</feature>
<feature type="compositionally biased region" description="Acidic residues" evidence="1">
    <location>
        <begin position="1017"/>
        <end position="1027"/>
    </location>
</feature>
<dbReference type="VEuPathDB" id="PiroplasmaDB:TpMuguga_01g00257"/>
<name>Q4N957_THEPA</name>
<gene>
    <name evidence="2" type="ordered locus">TP01_0257</name>
</gene>
<proteinExistence type="predicted"/>
<organism evidence="2 3">
    <name type="scientific">Theileria parva</name>
    <name type="common">East coast fever infection agent</name>
    <dbReference type="NCBI Taxonomy" id="5875"/>
    <lineage>
        <taxon>Eukaryota</taxon>
        <taxon>Sar</taxon>
        <taxon>Alveolata</taxon>
        <taxon>Apicomplexa</taxon>
        <taxon>Aconoidasida</taxon>
        <taxon>Piroplasmida</taxon>
        <taxon>Theileriidae</taxon>
        <taxon>Theileria</taxon>
    </lineage>
</organism>
<evidence type="ECO:0000256" key="1">
    <source>
        <dbReference type="SAM" id="MobiDB-lite"/>
    </source>
</evidence>
<reference evidence="2 3" key="1">
    <citation type="journal article" date="2005" name="Science">
        <title>Genome sequence of Theileria parva, a bovine pathogen that transforms lymphocytes.</title>
        <authorList>
            <person name="Gardner M.J."/>
            <person name="Bishop R."/>
            <person name="Shah T."/>
            <person name="de Villiers E.P."/>
            <person name="Carlton J.M."/>
            <person name="Hall N."/>
            <person name="Ren Q."/>
            <person name="Paulsen I.T."/>
            <person name="Pain A."/>
            <person name="Berriman M."/>
            <person name="Wilson R.J.M."/>
            <person name="Sato S."/>
            <person name="Ralph S.A."/>
            <person name="Mann D.J."/>
            <person name="Xiong Z."/>
            <person name="Shallom S.J."/>
            <person name="Weidman J."/>
            <person name="Jiang L."/>
            <person name="Lynn J."/>
            <person name="Weaver B."/>
            <person name="Shoaibi A."/>
            <person name="Domingo A.R."/>
            <person name="Wasawo D."/>
            <person name="Crabtree J."/>
            <person name="Wortman J.R."/>
            <person name="Haas B."/>
            <person name="Angiuoli S.V."/>
            <person name="Creasy T.H."/>
            <person name="Lu C."/>
            <person name="Suh B."/>
            <person name="Silva J.C."/>
            <person name="Utterback T.R."/>
            <person name="Feldblyum T.V."/>
            <person name="Pertea M."/>
            <person name="Allen J."/>
            <person name="Nierman W.C."/>
            <person name="Taracha E.L.N."/>
            <person name="Salzberg S.L."/>
            <person name="White O.R."/>
            <person name="Fitzhugh H.A."/>
            <person name="Morzaria S."/>
            <person name="Venter J.C."/>
            <person name="Fraser C.M."/>
            <person name="Nene V."/>
        </authorList>
    </citation>
    <scope>NUCLEOTIDE SEQUENCE [LARGE SCALE GENOMIC DNA]</scope>
    <source>
        <strain evidence="2 3">Muguga</strain>
    </source>
</reference>
<feature type="compositionally biased region" description="Polar residues" evidence="1">
    <location>
        <begin position="34"/>
        <end position="45"/>
    </location>
</feature>
<feature type="compositionally biased region" description="Low complexity" evidence="1">
    <location>
        <begin position="2316"/>
        <end position="2339"/>
    </location>
</feature>
<feature type="compositionally biased region" description="Basic and acidic residues" evidence="1">
    <location>
        <begin position="1054"/>
        <end position="1064"/>
    </location>
</feature>
<dbReference type="Pfam" id="PF04385">
    <property type="entry name" value="FAINT"/>
    <property type="match status" value="12"/>
</dbReference>
<comment type="caution">
    <text evidence="2">The sequence shown here is derived from an EMBL/GenBank/DDBJ whole genome shotgun (WGS) entry which is preliminary data.</text>
</comment>
<keyword evidence="3" id="KW-1185">Reference proteome</keyword>
<feature type="region of interest" description="Disordered" evidence="1">
    <location>
        <begin position="484"/>
        <end position="515"/>
    </location>
</feature>
<dbReference type="STRING" id="5875.Q4N957"/>
<feature type="region of interest" description="Disordered" evidence="1">
    <location>
        <begin position="1008"/>
        <end position="1064"/>
    </location>
</feature>
<dbReference type="GeneID" id="3502422"/>
<dbReference type="EMBL" id="AAGK01000001">
    <property type="protein sequence ID" value="EAN33501.1"/>
    <property type="molecule type" value="Genomic_DNA"/>
</dbReference>
<evidence type="ECO:0000313" key="2">
    <source>
        <dbReference type="EMBL" id="EAN33501.1"/>
    </source>
</evidence>
<feature type="region of interest" description="Disordered" evidence="1">
    <location>
        <begin position="32"/>
        <end position="54"/>
    </location>
</feature>
<dbReference type="eggNOG" id="ENOG502QU51">
    <property type="taxonomic scope" value="Eukaryota"/>
</dbReference>
<dbReference type="RefSeq" id="XP_765784.1">
    <property type="nucleotide sequence ID" value="XM_760691.1"/>
</dbReference>
<feature type="compositionally biased region" description="Polar residues" evidence="1">
    <location>
        <begin position="2278"/>
        <end position="2308"/>
    </location>
</feature>
<feature type="region of interest" description="Disordered" evidence="1">
    <location>
        <begin position="2265"/>
        <end position="2383"/>
    </location>
</feature>
<evidence type="ECO:0000313" key="3">
    <source>
        <dbReference type="Proteomes" id="UP000001949"/>
    </source>
</evidence>
<sequence>MRTSYLFRYYFIYLLLNNGKWFVISADNEPSKAKGSSQSTNPVQASSTTSSSVTVPSDVGLFTTDASGKKVKLDDSQFKTVQEGVEYSFEPDSGVQLTEVRHGSTTVWEHKSGEPYPKSVSYKSDDKQFAILFDGRVFMFRFQNNEWKSELDSLSPDPTKAEGKPAVTGVELDLKATAGSNQFEYKRSGDTATFTAKTGHEFTTVMETTGTGGSRTVTWRSANPNENATKVELEGVGKNDQKLTIHKKNDSKLKFNKSGANANWEEVVTKVELDLGKTSATDQFDYDRKNEFATYFARDGYGFNKVLKAKATDYSREELVWAAEASSKNFVKLVRVKLTDNHVALLLNNLELLLYHKTAEDQPWKDITSDRHKLSELKFFTFDQSGSPKEIDSTYYRVELNGFSYGYTFHDDFEFHQIKYQNKLVYDYDADEDFGLLKGVYLGLSSNNFFITNYDNESKKLDVTKEVVLKKAVPITATAVTPTVKPKKPKKVKAPEEAAEAPPEPTPAAPETENTIEPVSVTIPKATLVELKIDKSDSTNEFEYHDIGVYKTFSCKQGFGFNKVVRSKTFGADVLWEAPANDYATKVRVKETAGTKEKHLLLFLASQNYVFFHSDKGKPFENVTDKRHKFFNLKVFSVDESSKVEKTLKPDQYTISLYHMSIGCTIKSEHVCSKITYEGKEVYKKDNYQDLGNIKGVYLDLIRNSMYVIGVNDETKVLEAMKKAKAIVLDINKTDSTEDFDFTQDYQKNIKTHAARGNAVFAAVVKGSRITGVAADEIWKSSSPNVALERTKNVTVHLSNGDVKHLNYSDGKWGSVSNKISLDITKTQSSIEFDYFLKDDFTTFTAKDSFVFNKVFESKTLGADTDIWKATNPSEYSTKACLMVTGSEKYLGLFRTDGNVILLHRPPGKDWENATSKIPKVSDLKMLYYDAGSYMQLKPDKYKLTFDNLMYGYEFNHGVDCHLVKFGDKHLWNHSDDPNFKTIKGVYLYLRSGQFIVVSPSDQRKEISLRGLTEGKEGEEEEEEEGGEEGKEEGKEEEEEEPKSSAPATLVELDVEKKESTEQYGYEKKDDDHVFKAKSGFKFSKVKKGTHVLKDLPDPHSPRVVANYGQVGKILLYVYKNNKDFEFSLVDDPDPTSEGPAVPSGSATGLAESKIVSEQFKLLTQDDSGSSREIDKEQLKSKEQILSHLINYTFPEKAKCSELTYGNKSIWKHDKSIHGNYYPSNVILNTNTSFLMVESQGQYQYYFTLMGDEWKCISGYKSHILQPLSLFKLKMFTLNEFSLINTDDATQYNKKVDGNVTTFKFKPGAKCIGVKYGGDSVWSYNDTDHEDHYPDTIIVNTNQNFLSLECSNLYRYVFSYYDGKFACIFAYKSRLSHPIEQEKLRLSKVGDLGLMTPADTSDFELKESDTTYKFESGLRFASIKYDGDEVWKYDETKYKGKFPTSLSFNKINRNYLALEWPGTYRQLFQFQNNKLTSLRSGDRVNYFYDVTGVFDLDKLKLYTQDDSSNLVELDLNQYSVEQPTLITYNFKDSVKCGEVRYDDLLVWKYDHSEHGDVFPTAVVLNKAKNYIFVESSYFYRHVLSYYNRQWKELPFGFKTSNLFFHKFKMFTEDTSDPNKLVELDSSKYEPLYSSNALTINFNSDVKCTHIRYGDEDPWKHDSDEHRDKFPTSLVLNKKKKLLIVESGYDYRYVYSRQNNMWKLLPYGYKLSESSKTRPSDPNNLKLFTTDTNKKLAEIDESKYEKKDSENLFQIKFNPDANCKVIKYDDVNVWSYDLDDHKDRHPTSLVLNKKKNYIMVESGHDYSYSYAYYNRKWNLLPVSYNHRRSSDPIDHDKLKFFKLNENRIPEETTFGKEGDDSLTIYKIPADVKCVGVKYDGVEVWRHNGDEHQDKYPTRVLLYKNNSTLMVESSSNYEYVFTYEDKVWKLVPFGARLKVTESRYNLEKLKLCSFDHTNKTFDLENLNHYSLQGSRNLARFTFNQGVKCTEVRYDGKLVWKYHYDEHEGHFPTEVTVNLNTGFITVESKAHYETYFSYYDDKWNLVYGYKASTRTKFRESAKLRFYITNEDGLLEPTISYDEVVTGPVITYNIYYGVKCTHVKFDEVSVWTYDSDKYGDHYPTSVVFNVTKMVITVQSSDQYVHFSSLVGQEWRPFSGFVSSKTTGPSEVKIYKIGRSGDQVLVHSSKYTVTWDSVSEYVYDLKDANCNEIRHNGTAVFKLDPKERYPKEVSYSSQNKKFVVKLRDSYHVCTMDREGWKSMIHKMDGSNPVAGPKYPFDTARSTPSVLTTAPTSESTHASDSSQLRGTSGELNLADALGPSSSSEGSTPTPKPGTSTTSTTGQAKDFDLADAVESSQTSKGSAASPKEQPSSTTSTPPSGSETFME</sequence>
<protein>
    <submittedName>
        <fullName evidence="2">Uncharacterized protein</fullName>
    </submittedName>
</protein>